<evidence type="ECO:0000256" key="2">
    <source>
        <dbReference type="ARBA" id="ARBA00001966"/>
    </source>
</evidence>
<keyword evidence="6" id="KW-0004">4Fe-4S</keyword>
<keyword evidence="8" id="KW-0808">Transferase</keyword>
<evidence type="ECO:0000259" key="16">
    <source>
        <dbReference type="PROSITE" id="PS50109"/>
    </source>
</evidence>
<evidence type="ECO:0000256" key="12">
    <source>
        <dbReference type="ARBA" id="ARBA00023012"/>
    </source>
</evidence>
<comment type="function">
    <text evidence="14">Member of the two-component regulatory system NreB/NreC involved in the control of dissimilatory nitrate/nitrite reduction in response to oxygen. NreB functions as a direct oxygen sensor histidine kinase which is autophosphorylated, in the absence of oxygen, probably at the conserved histidine residue, and transfers its phosphate group probably to a conserved aspartate residue of NreC. NreB/NreC activates the expression of the nitrate (narGHJI) and nitrite (nir) reductase operons, as well as the putative nitrate transporter gene narT.</text>
</comment>
<dbReference type="InterPro" id="IPR029016">
    <property type="entry name" value="GAF-like_dom_sf"/>
</dbReference>
<feature type="domain" description="Histidine kinase" evidence="16">
    <location>
        <begin position="335"/>
        <end position="528"/>
    </location>
</feature>
<dbReference type="SMART" id="SM00065">
    <property type="entry name" value="GAF"/>
    <property type="match status" value="2"/>
</dbReference>
<dbReference type="PRINTS" id="PR00344">
    <property type="entry name" value="BCTRLSENSOR"/>
</dbReference>
<name>E8N4B8_ANATU</name>
<dbReference type="InParanoid" id="E8N4B8"/>
<evidence type="ECO:0000256" key="4">
    <source>
        <dbReference type="ARBA" id="ARBA00012438"/>
    </source>
</evidence>
<dbReference type="GO" id="GO:0051539">
    <property type="term" value="F:4 iron, 4 sulfur cluster binding"/>
    <property type="evidence" value="ECO:0007669"/>
    <property type="project" value="UniProtKB-KW"/>
</dbReference>
<organism evidence="17 18">
    <name type="scientific">Anaerolinea thermophila (strain DSM 14523 / JCM 11388 / NBRC 100420 / UNI-1)</name>
    <dbReference type="NCBI Taxonomy" id="926569"/>
    <lineage>
        <taxon>Bacteria</taxon>
        <taxon>Bacillati</taxon>
        <taxon>Chloroflexota</taxon>
        <taxon>Anaerolineae</taxon>
        <taxon>Anaerolineales</taxon>
        <taxon>Anaerolineaceae</taxon>
        <taxon>Anaerolinea</taxon>
    </lineage>
</organism>
<dbReference type="Gene3D" id="1.20.5.1930">
    <property type="match status" value="1"/>
</dbReference>
<keyword evidence="18" id="KW-1185">Reference proteome</keyword>
<evidence type="ECO:0000313" key="17">
    <source>
        <dbReference type="EMBL" id="BAJ63282.1"/>
    </source>
</evidence>
<evidence type="ECO:0000256" key="1">
    <source>
        <dbReference type="ARBA" id="ARBA00000085"/>
    </source>
</evidence>
<evidence type="ECO:0000256" key="13">
    <source>
        <dbReference type="ARBA" id="ARBA00023014"/>
    </source>
</evidence>
<evidence type="ECO:0000256" key="5">
    <source>
        <dbReference type="ARBA" id="ARBA00017322"/>
    </source>
</evidence>
<keyword evidence="9" id="KW-0479">Metal-binding</keyword>
<evidence type="ECO:0000256" key="6">
    <source>
        <dbReference type="ARBA" id="ARBA00022485"/>
    </source>
</evidence>
<dbReference type="AlphaFoldDB" id="E8N4B8"/>
<evidence type="ECO:0000256" key="15">
    <source>
        <dbReference type="ARBA" id="ARBA00030800"/>
    </source>
</evidence>
<dbReference type="PANTHER" id="PTHR24421">
    <property type="entry name" value="NITRATE/NITRITE SENSOR PROTEIN NARX-RELATED"/>
    <property type="match status" value="1"/>
</dbReference>
<dbReference type="CDD" id="cd16917">
    <property type="entry name" value="HATPase_UhpB-NarQ-NarX-like"/>
    <property type="match status" value="1"/>
</dbReference>
<dbReference type="Gene3D" id="3.30.450.40">
    <property type="match status" value="2"/>
</dbReference>
<dbReference type="GO" id="GO:0000155">
    <property type="term" value="F:phosphorelay sensor kinase activity"/>
    <property type="evidence" value="ECO:0007669"/>
    <property type="project" value="InterPro"/>
</dbReference>
<keyword evidence="12" id="KW-0902">Two-component regulatory system</keyword>
<comment type="cofactor">
    <cofactor evidence="2">
        <name>[4Fe-4S] cluster</name>
        <dbReference type="ChEBI" id="CHEBI:49883"/>
    </cofactor>
</comment>
<keyword evidence="7" id="KW-0963">Cytoplasm</keyword>
<evidence type="ECO:0000313" key="18">
    <source>
        <dbReference type="Proteomes" id="UP000008922"/>
    </source>
</evidence>
<dbReference type="Pfam" id="PF02518">
    <property type="entry name" value="HATPase_c"/>
    <property type="match status" value="1"/>
</dbReference>
<dbReference type="InterPro" id="IPR003018">
    <property type="entry name" value="GAF"/>
</dbReference>
<dbReference type="SMART" id="SM00387">
    <property type="entry name" value="HATPase_c"/>
    <property type="match status" value="1"/>
</dbReference>
<dbReference type="PANTHER" id="PTHR24421:SF61">
    <property type="entry name" value="OXYGEN SENSOR HISTIDINE KINASE NREB"/>
    <property type="match status" value="1"/>
</dbReference>
<dbReference type="Pfam" id="PF07730">
    <property type="entry name" value="HisKA_3"/>
    <property type="match status" value="1"/>
</dbReference>
<dbReference type="EMBL" id="AP012029">
    <property type="protein sequence ID" value="BAJ63282.1"/>
    <property type="molecule type" value="Genomic_DNA"/>
</dbReference>
<dbReference type="InterPro" id="IPR011712">
    <property type="entry name" value="Sig_transdc_His_kin_sub3_dim/P"/>
</dbReference>
<evidence type="ECO:0000256" key="9">
    <source>
        <dbReference type="ARBA" id="ARBA00022723"/>
    </source>
</evidence>
<dbReference type="KEGG" id="atm:ANT_12480"/>
<dbReference type="InterPro" id="IPR050482">
    <property type="entry name" value="Sensor_HK_TwoCompSys"/>
</dbReference>
<evidence type="ECO:0000256" key="3">
    <source>
        <dbReference type="ARBA" id="ARBA00004496"/>
    </source>
</evidence>
<dbReference type="SUPFAM" id="SSF55874">
    <property type="entry name" value="ATPase domain of HSP90 chaperone/DNA topoisomerase II/histidine kinase"/>
    <property type="match status" value="1"/>
</dbReference>
<evidence type="ECO:0000256" key="8">
    <source>
        <dbReference type="ARBA" id="ARBA00022679"/>
    </source>
</evidence>
<dbReference type="Pfam" id="PF13185">
    <property type="entry name" value="GAF_2"/>
    <property type="match status" value="2"/>
</dbReference>
<dbReference type="Proteomes" id="UP000008922">
    <property type="component" value="Chromosome"/>
</dbReference>
<dbReference type="HOGENOM" id="CLU_515496_0_0_0"/>
<keyword evidence="11" id="KW-0408">Iron</keyword>
<protein>
    <recommendedName>
        <fullName evidence="5">Oxygen sensor histidine kinase NreB</fullName>
        <ecNumber evidence="4">2.7.13.3</ecNumber>
    </recommendedName>
    <alternativeName>
        <fullName evidence="15">Nitrogen regulation protein B</fullName>
    </alternativeName>
</protein>
<accession>E8N4B8</accession>
<evidence type="ECO:0000256" key="14">
    <source>
        <dbReference type="ARBA" id="ARBA00024827"/>
    </source>
</evidence>
<keyword evidence="10 17" id="KW-0418">Kinase</keyword>
<dbReference type="GO" id="GO:0046872">
    <property type="term" value="F:metal ion binding"/>
    <property type="evidence" value="ECO:0007669"/>
    <property type="project" value="UniProtKB-KW"/>
</dbReference>
<dbReference type="Gene3D" id="3.30.565.10">
    <property type="entry name" value="Histidine kinase-like ATPase, C-terminal domain"/>
    <property type="match status" value="1"/>
</dbReference>
<dbReference type="EC" id="2.7.13.3" evidence="4"/>
<dbReference type="GO" id="GO:0046983">
    <property type="term" value="F:protein dimerization activity"/>
    <property type="evidence" value="ECO:0007669"/>
    <property type="project" value="InterPro"/>
</dbReference>
<dbReference type="InterPro" id="IPR004358">
    <property type="entry name" value="Sig_transdc_His_kin-like_C"/>
</dbReference>
<dbReference type="InterPro" id="IPR003594">
    <property type="entry name" value="HATPase_dom"/>
</dbReference>
<dbReference type="SUPFAM" id="SSF55781">
    <property type="entry name" value="GAF domain-like"/>
    <property type="match status" value="2"/>
</dbReference>
<evidence type="ECO:0000256" key="11">
    <source>
        <dbReference type="ARBA" id="ARBA00023004"/>
    </source>
</evidence>
<dbReference type="STRING" id="926569.ANT_12480"/>
<comment type="subcellular location">
    <subcellularLocation>
        <location evidence="3">Cytoplasm</location>
    </subcellularLocation>
</comment>
<evidence type="ECO:0000256" key="10">
    <source>
        <dbReference type="ARBA" id="ARBA00022777"/>
    </source>
</evidence>
<sequence length="528" mass="58579">MISTGKSLAMLDRQYYENLRGALQKVADDLAIAAEADGAFIAILEEDQRFSPLLAGGRVTETERAVFMTSTLDPETDVLVYRMLGRPVTLISNLVETDPRVSPSVVTQLGVSAVVSVPVMREGRLAGLVLVVRRGQNDPFTHTEVRMVEWFATAIALALENARLYHETQARLAESQALHQVTLALLHKLELEEVLQIICDEALHLTHASGSAVALLEDDGWLRIPYSTGEVPEMKGRVRVDKSVIGSAVRKGEAVLVNHPAQENLSGLPMSVLAVPLRSQNRIVGVLQLVHQGQAFIPEDVRLIQIFADQAAVAIEHARLTRQVQEMAILEERHRLSRELHDSVNQLLYSIMLYSEATLRQMEQADWERARHHVERLRESAQEALKEMRMLIFELRPSILGQLGLRAALEQRLRSVEEQVGLNAALKWRVNSPLDKRLEETLYGIAQEALNNIVKHAQARNLFVHVVQSGQSLILRIEDDGVGMDVENLPPAGMGLKTMRERAEAAGGKLSLQSTPGQGTVVTFEVSL</sequence>
<dbReference type="GO" id="GO:0016020">
    <property type="term" value="C:membrane"/>
    <property type="evidence" value="ECO:0007669"/>
    <property type="project" value="InterPro"/>
</dbReference>
<dbReference type="InterPro" id="IPR036890">
    <property type="entry name" value="HATPase_C_sf"/>
</dbReference>
<gene>
    <name evidence="17" type="ordered locus">ANT_12480</name>
</gene>
<dbReference type="eggNOG" id="COG2203">
    <property type="taxonomic scope" value="Bacteria"/>
</dbReference>
<reference evidence="17 18" key="1">
    <citation type="submission" date="2010-12" db="EMBL/GenBank/DDBJ databases">
        <title>Whole genome sequence of Anaerolinea thermophila UNI-1.</title>
        <authorList>
            <person name="Narita-Yamada S."/>
            <person name="Kishi E."/>
            <person name="Watanabe Y."/>
            <person name="Takasaki K."/>
            <person name="Ankai A."/>
            <person name="Oguchi A."/>
            <person name="Fukui S."/>
            <person name="Takahashi M."/>
            <person name="Yashiro I."/>
            <person name="Hosoyama A."/>
            <person name="Sekiguchi Y."/>
            <person name="Hanada S."/>
            <person name="Fujita N."/>
        </authorList>
    </citation>
    <scope>NUCLEOTIDE SEQUENCE [LARGE SCALE GENOMIC DNA]</scope>
    <source>
        <strain evidence="18">DSM 14523 / JCM 11388 / NBRC 100420 / UNI-1</strain>
    </source>
</reference>
<comment type="catalytic activity">
    <reaction evidence="1">
        <text>ATP + protein L-histidine = ADP + protein N-phospho-L-histidine.</text>
        <dbReference type="EC" id="2.7.13.3"/>
    </reaction>
</comment>
<evidence type="ECO:0000256" key="7">
    <source>
        <dbReference type="ARBA" id="ARBA00022490"/>
    </source>
</evidence>
<dbReference type="eggNOG" id="COG4585">
    <property type="taxonomic scope" value="Bacteria"/>
</dbReference>
<dbReference type="GO" id="GO:0005737">
    <property type="term" value="C:cytoplasm"/>
    <property type="evidence" value="ECO:0007669"/>
    <property type="project" value="UniProtKB-SubCell"/>
</dbReference>
<dbReference type="PROSITE" id="PS50109">
    <property type="entry name" value="HIS_KIN"/>
    <property type="match status" value="1"/>
</dbReference>
<keyword evidence="13" id="KW-0411">Iron-sulfur</keyword>
<proteinExistence type="predicted"/>
<dbReference type="InterPro" id="IPR005467">
    <property type="entry name" value="His_kinase_dom"/>
</dbReference>